<proteinExistence type="predicted"/>
<reference evidence="2 3" key="1">
    <citation type="submission" date="2013-11" db="EMBL/GenBank/DDBJ databases">
        <title>Genome sequencing of Stegodyphus mimosarum.</title>
        <authorList>
            <person name="Bechsgaard J."/>
        </authorList>
    </citation>
    <scope>NUCLEOTIDE SEQUENCE [LARGE SCALE GENOMIC DNA]</scope>
</reference>
<feature type="compositionally biased region" description="Low complexity" evidence="1">
    <location>
        <begin position="59"/>
        <end position="88"/>
    </location>
</feature>
<feature type="non-terminal residue" evidence="2">
    <location>
        <position position="311"/>
    </location>
</feature>
<name>A0A087T088_STEMI</name>
<evidence type="ECO:0000313" key="2">
    <source>
        <dbReference type="EMBL" id="KFM58527.1"/>
    </source>
</evidence>
<dbReference type="AlphaFoldDB" id="A0A087T088"/>
<organism evidence="2 3">
    <name type="scientific">Stegodyphus mimosarum</name>
    <name type="common">African social velvet spider</name>
    <dbReference type="NCBI Taxonomy" id="407821"/>
    <lineage>
        <taxon>Eukaryota</taxon>
        <taxon>Metazoa</taxon>
        <taxon>Ecdysozoa</taxon>
        <taxon>Arthropoda</taxon>
        <taxon>Chelicerata</taxon>
        <taxon>Arachnida</taxon>
        <taxon>Araneae</taxon>
        <taxon>Araneomorphae</taxon>
        <taxon>Entelegynae</taxon>
        <taxon>Eresoidea</taxon>
        <taxon>Eresidae</taxon>
        <taxon>Stegodyphus</taxon>
    </lineage>
</organism>
<dbReference type="EMBL" id="KK112775">
    <property type="protein sequence ID" value="KFM58527.1"/>
    <property type="molecule type" value="Genomic_DNA"/>
</dbReference>
<evidence type="ECO:0000313" key="3">
    <source>
        <dbReference type="Proteomes" id="UP000054359"/>
    </source>
</evidence>
<sequence length="311" mass="34706">MQFFNAMAFGGHEEDILVKNVYDKENDADSDQLTALDEEFQPCEQNIITCDDIRNNSDSLSSSASISDSDLTSTDSEDSLALSESESITDVTPLNSPYCDSPLPQSRHADHKTDDKSSENSSRVELTGARSNCCPPEVNILIKAIEKLEMETEKGSEQAGVHSSNIRKKAGEELKRNEQENQRLFKRVISQSRMRSMYGQTGYKNFTTGKLQDLVKSDSDISIPKKTHVSKSPKEGTKYARRQQKCLSHPSYTYTCEQHVNKTLLRDGISIKSAIKITHETPVETEVSSFVSNADINADEAKLCHEDLNLI</sequence>
<feature type="compositionally biased region" description="Basic and acidic residues" evidence="1">
    <location>
        <begin position="169"/>
        <end position="179"/>
    </location>
</feature>
<accession>A0A087T088</accession>
<feature type="compositionally biased region" description="Basic and acidic residues" evidence="1">
    <location>
        <begin position="107"/>
        <end position="118"/>
    </location>
</feature>
<feature type="region of interest" description="Disordered" evidence="1">
    <location>
        <begin position="59"/>
        <end position="130"/>
    </location>
</feature>
<feature type="region of interest" description="Disordered" evidence="1">
    <location>
        <begin position="153"/>
        <end position="179"/>
    </location>
</feature>
<dbReference type="OMA" id="CLSHPSY"/>
<dbReference type="Proteomes" id="UP000054359">
    <property type="component" value="Unassembled WGS sequence"/>
</dbReference>
<gene>
    <name evidence="2" type="ORF">X975_00240</name>
</gene>
<evidence type="ECO:0000256" key="1">
    <source>
        <dbReference type="SAM" id="MobiDB-lite"/>
    </source>
</evidence>
<dbReference type="OrthoDB" id="6430511at2759"/>
<protein>
    <submittedName>
        <fullName evidence="2">Uncharacterized protein</fullName>
    </submittedName>
</protein>
<keyword evidence="3" id="KW-1185">Reference proteome</keyword>